<feature type="region of interest" description="Disordered" evidence="1">
    <location>
        <begin position="71"/>
        <end position="91"/>
    </location>
</feature>
<evidence type="ECO:0000313" key="2">
    <source>
        <dbReference type="EMBL" id="KAK7483520.1"/>
    </source>
</evidence>
<keyword evidence="3" id="KW-1185">Reference proteome</keyword>
<dbReference type="AlphaFoldDB" id="A0ABD0K8U8"/>
<dbReference type="Proteomes" id="UP001519460">
    <property type="component" value="Unassembled WGS sequence"/>
</dbReference>
<evidence type="ECO:0000256" key="1">
    <source>
        <dbReference type="SAM" id="MobiDB-lite"/>
    </source>
</evidence>
<reference evidence="2 3" key="1">
    <citation type="journal article" date="2023" name="Sci. Data">
        <title>Genome assembly of the Korean intertidal mud-creeper Batillaria attramentaria.</title>
        <authorList>
            <person name="Patra A.K."/>
            <person name="Ho P.T."/>
            <person name="Jun S."/>
            <person name="Lee S.J."/>
            <person name="Kim Y."/>
            <person name="Won Y.J."/>
        </authorList>
    </citation>
    <scope>NUCLEOTIDE SEQUENCE [LARGE SCALE GENOMIC DNA]</scope>
    <source>
        <strain evidence="2">Wonlab-2016</strain>
    </source>
</reference>
<feature type="compositionally biased region" description="Polar residues" evidence="1">
    <location>
        <begin position="41"/>
        <end position="54"/>
    </location>
</feature>
<evidence type="ECO:0000313" key="3">
    <source>
        <dbReference type="Proteomes" id="UP001519460"/>
    </source>
</evidence>
<proteinExistence type="predicted"/>
<name>A0ABD0K8U8_9CAEN</name>
<protein>
    <submittedName>
        <fullName evidence="2">Uncharacterized protein</fullName>
    </submittedName>
</protein>
<feature type="region of interest" description="Disordered" evidence="1">
    <location>
        <begin position="31"/>
        <end position="56"/>
    </location>
</feature>
<dbReference type="EMBL" id="JACVVK020000225">
    <property type="protein sequence ID" value="KAK7483520.1"/>
    <property type="molecule type" value="Genomic_DNA"/>
</dbReference>
<sequence length="91" mass="10293">MGKPKAKGRSGPKKVKTVSTVKKVTWAVKPKPKLQRKPAVSSVSKTVRASQSKSRLVRDIQHKGKFYKEEELRSAERRRHVSASVRTTLRV</sequence>
<gene>
    <name evidence="2" type="ORF">BaRGS_00025194</name>
</gene>
<comment type="caution">
    <text evidence="2">The sequence shown here is derived from an EMBL/GenBank/DDBJ whole genome shotgun (WGS) entry which is preliminary data.</text>
</comment>
<organism evidence="2 3">
    <name type="scientific">Batillaria attramentaria</name>
    <dbReference type="NCBI Taxonomy" id="370345"/>
    <lineage>
        <taxon>Eukaryota</taxon>
        <taxon>Metazoa</taxon>
        <taxon>Spiralia</taxon>
        <taxon>Lophotrochozoa</taxon>
        <taxon>Mollusca</taxon>
        <taxon>Gastropoda</taxon>
        <taxon>Caenogastropoda</taxon>
        <taxon>Sorbeoconcha</taxon>
        <taxon>Cerithioidea</taxon>
        <taxon>Batillariidae</taxon>
        <taxon>Batillaria</taxon>
    </lineage>
</organism>
<accession>A0ABD0K8U8</accession>